<accession>A0A9P6N9W0</accession>
<feature type="signal peptide" evidence="1">
    <location>
        <begin position="1"/>
        <end position="20"/>
    </location>
</feature>
<dbReference type="Proteomes" id="UP000886653">
    <property type="component" value="Unassembled WGS sequence"/>
</dbReference>
<dbReference type="EMBL" id="MU167341">
    <property type="protein sequence ID" value="KAG0142661.1"/>
    <property type="molecule type" value="Genomic_DNA"/>
</dbReference>
<sequence>MQFPTLFFIVSAIAVAGTLAAPQYEPMEVVDEVLSMASLAADLESPIVKRTFLPYVSSENHSAITASVGVTANAGTIRTVTPSSQSTHFFDQMYGHLETCMNGLEIHCSNVKTHCESIHEENAQETSYKVLEELNAIMVLIMACISSMTVSVSSSIAAGFQISQSVVTQGATHSMSDFSQLFIKMTVTLKETYTSVTSVSSQYSVVSNVCGGTMTQLSTRFAYVVSVCVQMKGFSSQVMNSAGATFQGYQQVGFGFSSFLNVFQK</sequence>
<proteinExistence type="predicted"/>
<organism evidence="2 3">
    <name type="scientific">Cronartium quercuum f. sp. fusiforme G11</name>
    <dbReference type="NCBI Taxonomy" id="708437"/>
    <lineage>
        <taxon>Eukaryota</taxon>
        <taxon>Fungi</taxon>
        <taxon>Dikarya</taxon>
        <taxon>Basidiomycota</taxon>
        <taxon>Pucciniomycotina</taxon>
        <taxon>Pucciniomycetes</taxon>
        <taxon>Pucciniales</taxon>
        <taxon>Coleosporiaceae</taxon>
        <taxon>Cronartium</taxon>
    </lineage>
</organism>
<evidence type="ECO:0000313" key="3">
    <source>
        <dbReference type="Proteomes" id="UP000886653"/>
    </source>
</evidence>
<comment type="caution">
    <text evidence="2">The sequence shown here is derived from an EMBL/GenBank/DDBJ whole genome shotgun (WGS) entry which is preliminary data.</text>
</comment>
<keyword evidence="3" id="KW-1185">Reference proteome</keyword>
<evidence type="ECO:0000256" key="1">
    <source>
        <dbReference type="SAM" id="SignalP"/>
    </source>
</evidence>
<keyword evidence="1" id="KW-0732">Signal</keyword>
<protein>
    <submittedName>
        <fullName evidence="2">Uncharacterized protein</fullName>
    </submittedName>
</protein>
<dbReference type="OrthoDB" id="2504242at2759"/>
<feature type="chain" id="PRO_5040451389" evidence="1">
    <location>
        <begin position="21"/>
        <end position="265"/>
    </location>
</feature>
<gene>
    <name evidence="2" type="ORF">CROQUDRAFT_97236</name>
</gene>
<evidence type="ECO:0000313" key="2">
    <source>
        <dbReference type="EMBL" id="KAG0142661.1"/>
    </source>
</evidence>
<name>A0A9P6N9W0_9BASI</name>
<dbReference type="AlphaFoldDB" id="A0A9P6N9W0"/>
<reference evidence="2" key="1">
    <citation type="submission" date="2013-11" db="EMBL/GenBank/DDBJ databases">
        <title>Genome sequence of the fusiform rust pathogen reveals effectors for host alternation and coevolution with pine.</title>
        <authorList>
            <consortium name="DOE Joint Genome Institute"/>
            <person name="Smith K."/>
            <person name="Pendleton A."/>
            <person name="Kubisiak T."/>
            <person name="Anderson C."/>
            <person name="Salamov A."/>
            <person name="Aerts A."/>
            <person name="Riley R."/>
            <person name="Clum A."/>
            <person name="Lindquist E."/>
            <person name="Ence D."/>
            <person name="Campbell M."/>
            <person name="Kronenberg Z."/>
            <person name="Feau N."/>
            <person name="Dhillon B."/>
            <person name="Hamelin R."/>
            <person name="Burleigh J."/>
            <person name="Smith J."/>
            <person name="Yandell M."/>
            <person name="Nelson C."/>
            <person name="Grigoriev I."/>
            <person name="Davis J."/>
        </authorList>
    </citation>
    <scope>NUCLEOTIDE SEQUENCE</scope>
    <source>
        <strain evidence="2">G11</strain>
    </source>
</reference>